<evidence type="ECO:0000256" key="1">
    <source>
        <dbReference type="SAM" id="MobiDB-lite"/>
    </source>
</evidence>
<proteinExistence type="predicted"/>
<dbReference type="EMBL" id="CP032869">
    <property type="protein sequence ID" value="AYL98939.1"/>
    <property type="molecule type" value="Genomic_DNA"/>
</dbReference>
<keyword evidence="2" id="KW-0472">Membrane</keyword>
<organism evidence="3 4">
    <name type="scientific">Mucilaginibacter celer</name>
    <dbReference type="NCBI Taxonomy" id="2305508"/>
    <lineage>
        <taxon>Bacteria</taxon>
        <taxon>Pseudomonadati</taxon>
        <taxon>Bacteroidota</taxon>
        <taxon>Sphingobacteriia</taxon>
        <taxon>Sphingobacteriales</taxon>
        <taxon>Sphingobacteriaceae</taxon>
        <taxon>Mucilaginibacter</taxon>
    </lineage>
</organism>
<evidence type="ECO:0000313" key="3">
    <source>
        <dbReference type="EMBL" id="AYL98939.1"/>
    </source>
</evidence>
<reference evidence="3 4" key="1">
    <citation type="submission" date="2018-10" db="EMBL/GenBank/DDBJ databases">
        <title>Genome sequencing of Mucilaginibacter sp. HYN0043.</title>
        <authorList>
            <person name="Kim M."/>
            <person name="Yi H."/>
        </authorList>
    </citation>
    <scope>NUCLEOTIDE SEQUENCE [LARGE SCALE GENOMIC DNA]</scope>
    <source>
        <strain evidence="3 4">HYN0043</strain>
    </source>
</reference>
<keyword evidence="4" id="KW-1185">Reference proteome</keyword>
<dbReference type="Proteomes" id="UP000270046">
    <property type="component" value="Chromosome"/>
</dbReference>
<evidence type="ECO:0000313" key="4">
    <source>
        <dbReference type="Proteomes" id="UP000270046"/>
    </source>
</evidence>
<gene>
    <name evidence="3" type="ORF">HYN43_028320</name>
</gene>
<accession>A0A494VX16</accession>
<feature type="transmembrane region" description="Helical" evidence="2">
    <location>
        <begin position="26"/>
        <end position="45"/>
    </location>
</feature>
<sequence length="302" mass="35192">MRRRRNQISYNPFKWINNNQSTAQTYTNIIATFVTLIALIITVHYSNKGIEESEKSNNSAKEQLILAQQQYELSKQEIERSKKNELERDKKQAADEKQEQTHKYFDSIRIHRNDSFQIVSFAQQALINKQQLKAISKQAETAEAQFNLQERQSADIYERNKAIFTIDSVIINRSRATTPLVSFRIRNTGNLWAHADSIRISVFNPSFLYFNTQLNNTNADLSPNMLEIKTGGLPVYKDYIDLNDTFYCIIIYHYDTANKIEKGIPAFFRYSFDSKNRFTLLPAPAEMINSFSIEMNKRGIKR</sequence>
<dbReference type="KEGG" id="muh:HYN43_028320"/>
<dbReference type="RefSeq" id="WP_119407190.1">
    <property type="nucleotide sequence ID" value="NZ_CP032869.1"/>
</dbReference>
<keyword evidence="2" id="KW-0812">Transmembrane</keyword>
<keyword evidence="2" id="KW-1133">Transmembrane helix</keyword>
<evidence type="ECO:0000256" key="2">
    <source>
        <dbReference type="SAM" id="Phobius"/>
    </source>
</evidence>
<feature type="region of interest" description="Disordered" evidence="1">
    <location>
        <begin position="78"/>
        <end position="100"/>
    </location>
</feature>
<protein>
    <submittedName>
        <fullName evidence="3">Uncharacterized protein</fullName>
    </submittedName>
</protein>
<dbReference type="AlphaFoldDB" id="A0A494VX16"/>
<name>A0A494VX16_9SPHI</name>